<dbReference type="Proteomes" id="UP000466517">
    <property type="component" value="Chromosome"/>
</dbReference>
<proteinExistence type="predicted"/>
<dbReference type="GO" id="GO:0016787">
    <property type="term" value="F:hydrolase activity"/>
    <property type="evidence" value="ECO:0007669"/>
    <property type="project" value="UniProtKB-KW"/>
</dbReference>
<feature type="domain" description="Amidohydrolase-related" evidence="6">
    <location>
        <begin position="7"/>
        <end position="313"/>
    </location>
</feature>
<organism evidence="7 8">
    <name type="scientific">Mycolicibacterium madagascariense</name>
    <dbReference type="NCBI Taxonomy" id="212765"/>
    <lineage>
        <taxon>Bacteria</taxon>
        <taxon>Bacillati</taxon>
        <taxon>Actinomycetota</taxon>
        <taxon>Actinomycetes</taxon>
        <taxon>Mycobacteriales</taxon>
        <taxon>Mycobacteriaceae</taxon>
        <taxon>Mycolicibacterium</taxon>
    </lineage>
</organism>
<dbReference type="GO" id="GO:0046872">
    <property type="term" value="F:metal ion binding"/>
    <property type="evidence" value="ECO:0007669"/>
    <property type="project" value="UniProtKB-KW"/>
</dbReference>
<dbReference type="InterPro" id="IPR032465">
    <property type="entry name" value="ACMSD"/>
</dbReference>
<dbReference type="Gene3D" id="3.20.20.140">
    <property type="entry name" value="Metal-dependent hydrolases"/>
    <property type="match status" value="1"/>
</dbReference>
<protein>
    <recommendedName>
        <fullName evidence="5">6-methylsalicylate decarboxylase</fullName>
        <ecNumber evidence="5">4.1.1.52</ecNumber>
    </recommendedName>
</protein>
<dbReference type="Pfam" id="PF04909">
    <property type="entry name" value="Amidohydro_2"/>
    <property type="match status" value="1"/>
</dbReference>
<dbReference type="InterPro" id="IPR032466">
    <property type="entry name" value="Metal_Hydrolase"/>
</dbReference>
<keyword evidence="2" id="KW-0862">Zinc</keyword>
<dbReference type="PANTHER" id="PTHR21240">
    <property type="entry name" value="2-AMINO-3-CARBOXYLMUCONATE-6-SEMIALDEHYDE DECARBOXYLASE"/>
    <property type="match status" value="1"/>
</dbReference>
<dbReference type="InterPro" id="IPR006680">
    <property type="entry name" value="Amidohydro-rel"/>
</dbReference>
<dbReference type="EC" id="4.1.1.52" evidence="5"/>
<dbReference type="AlphaFoldDB" id="A0A7I7XAV8"/>
<comment type="catalytic activity">
    <reaction evidence="4">
        <text>6-methylsalicylate + H(+) = 3-methylphenol + CO2</text>
        <dbReference type="Rhea" id="RHEA:23112"/>
        <dbReference type="ChEBI" id="CHEBI:15378"/>
        <dbReference type="ChEBI" id="CHEBI:16526"/>
        <dbReference type="ChEBI" id="CHEBI:17231"/>
        <dbReference type="ChEBI" id="CHEBI:36658"/>
        <dbReference type="EC" id="4.1.1.52"/>
    </reaction>
    <physiologicalReaction direction="left-to-right" evidence="4">
        <dbReference type="Rhea" id="RHEA:23113"/>
    </physiologicalReaction>
</comment>
<evidence type="ECO:0000256" key="4">
    <source>
        <dbReference type="ARBA" id="ARBA00036832"/>
    </source>
</evidence>
<keyword evidence="1" id="KW-0479">Metal-binding</keyword>
<dbReference type="GO" id="GO:0047596">
    <property type="term" value="F:6-methylsalicylate decarboxylase activity"/>
    <property type="evidence" value="ECO:0007669"/>
    <property type="project" value="UniProtKB-EC"/>
</dbReference>
<keyword evidence="3" id="KW-0456">Lyase</keyword>
<evidence type="ECO:0000256" key="5">
    <source>
        <dbReference type="ARBA" id="ARBA00038889"/>
    </source>
</evidence>
<evidence type="ECO:0000313" key="8">
    <source>
        <dbReference type="Proteomes" id="UP000466517"/>
    </source>
</evidence>
<name>A0A7I7XAV8_9MYCO</name>
<evidence type="ECO:0000256" key="3">
    <source>
        <dbReference type="ARBA" id="ARBA00023239"/>
    </source>
</evidence>
<gene>
    <name evidence="7" type="ORF">MMAD_03780</name>
</gene>
<keyword evidence="8" id="KW-1185">Reference proteome</keyword>
<evidence type="ECO:0000259" key="6">
    <source>
        <dbReference type="Pfam" id="PF04909"/>
    </source>
</evidence>
<accession>A0A7I7XAV8</accession>
<dbReference type="EMBL" id="AP022610">
    <property type="protein sequence ID" value="BBZ26083.1"/>
    <property type="molecule type" value="Genomic_DNA"/>
</dbReference>
<evidence type="ECO:0000256" key="1">
    <source>
        <dbReference type="ARBA" id="ARBA00022723"/>
    </source>
</evidence>
<dbReference type="SUPFAM" id="SSF51556">
    <property type="entry name" value="Metallo-dependent hydrolases"/>
    <property type="match status" value="1"/>
</dbReference>
<keyword evidence="7" id="KW-0378">Hydrolase</keyword>
<evidence type="ECO:0000313" key="7">
    <source>
        <dbReference type="EMBL" id="BBZ26083.1"/>
    </source>
</evidence>
<sequence>MAAETLVDVHAHYLTDHYVAAATAAGVVHPDGMPGWPSWSVDDHLALMEETRTGTAILSISSPGVHFGDDDAATELARHVNEFAATVVAEHGDRFGFFASIPLPCVPAAVDEAVHAMDRLGARGVVLMSNARGAYLGDPGLDPLWEELNRRHAIVFEHPTSPPGVDAVALGRPRPMLEFMFETTRTVTDLMFAGVPERYPDIDFVIPHCGATLPVVADRIELFRSLLPGSHGRPASTLTTRQQLQRLWFDLAGTPFPAAAAALVDVVGTDRLLYGSDYCWTPAVMAAQQAAALDGQEIDWRALVSANAARLLG</sequence>
<dbReference type="GO" id="GO:0019748">
    <property type="term" value="P:secondary metabolic process"/>
    <property type="evidence" value="ECO:0007669"/>
    <property type="project" value="TreeGrafter"/>
</dbReference>
<evidence type="ECO:0000256" key="2">
    <source>
        <dbReference type="ARBA" id="ARBA00022833"/>
    </source>
</evidence>
<dbReference type="RefSeq" id="WP_163731732.1">
    <property type="nucleotide sequence ID" value="NZ_AP022610.1"/>
</dbReference>
<dbReference type="KEGG" id="mmag:MMAD_03780"/>
<dbReference type="GO" id="GO:0005829">
    <property type="term" value="C:cytosol"/>
    <property type="evidence" value="ECO:0007669"/>
    <property type="project" value="TreeGrafter"/>
</dbReference>
<reference evidence="7 8" key="1">
    <citation type="journal article" date="2019" name="Emerg. Microbes Infect.">
        <title>Comprehensive subspecies identification of 175 nontuberculous mycobacteria species based on 7547 genomic profiles.</title>
        <authorList>
            <person name="Matsumoto Y."/>
            <person name="Kinjo T."/>
            <person name="Motooka D."/>
            <person name="Nabeya D."/>
            <person name="Jung N."/>
            <person name="Uechi K."/>
            <person name="Horii T."/>
            <person name="Iida T."/>
            <person name="Fujita J."/>
            <person name="Nakamura S."/>
        </authorList>
    </citation>
    <scope>NUCLEOTIDE SEQUENCE [LARGE SCALE GENOMIC DNA]</scope>
    <source>
        <strain evidence="7 8">JCM 13574</strain>
    </source>
</reference>
<dbReference type="PANTHER" id="PTHR21240:SF29">
    <property type="entry name" value="AMIDOHYDROLASE-RELATED DOMAIN-CONTAINING PROTEIN"/>
    <property type="match status" value="1"/>
</dbReference>